<proteinExistence type="predicted"/>
<comment type="caution">
    <text evidence="1">The sequence shown here is derived from an EMBL/GenBank/DDBJ whole genome shotgun (WGS) entry which is preliminary data.</text>
</comment>
<dbReference type="AlphaFoldDB" id="A0A5N5TKG6"/>
<dbReference type="Proteomes" id="UP000326759">
    <property type="component" value="Unassembled WGS sequence"/>
</dbReference>
<evidence type="ECO:0000313" key="1">
    <source>
        <dbReference type="EMBL" id="KAB7506663.1"/>
    </source>
</evidence>
<name>A0A5N5TKG6_9CRUS</name>
<sequence>MTQNKEKTVSMNRLQQIPQSMLVSLRVKLEKPKRILPASSLMTATYAIEAIKIKLMAKTMRLMICQLITVQLMAFQRSLNIDSSVIVIIVVMTMKKAATEITIMKKGVMPDCEDQCLVTGLALRRIVKTLAIVARVKVDGVMISPSRDEGCYTENLLTGIFKELQQL</sequence>
<accession>A0A5N5TKG6</accession>
<evidence type="ECO:0000313" key="2">
    <source>
        <dbReference type="Proteomes" id="UP000326759"/>
    </source>
</evidence>
<gene>
    <name evidence="1" type="ORF">Anas_02210</name>
</gene>
<reference evidence="1 2" key="1">
    <citation type="journal article" date="2019" name="PLoS Biol.">
        <title>Sex chromosomes control vertical transmission of feminizing Wolbachia symbionts in an isopod.</title>
        <authorList>
            <person name="Becking T."/>
            <person name="Chebbi M.A."/>
            <person name="Giraud I."/>
            <person name="Moumen B."/>
            <person name="Laverre T."/>
            <person name="Caubet Y."/>
            <person name="Peccoud J."/>
            <person name="Gilbert C."/>
            <person name="Cordaux R."/>
        </authorList>
    </citation>
    <scope>NUCLEOTIDE SEQUENCE [LARGE SCALE GENOMIC DNA]</scope>
    <source>
        <strain evidence="1">ANa2</strain>
        <tissue evidence="1">Whole body excluding digestive tract and cuticle</tissue>
    </source>
</reference>
<organism evidence="1 2">
    <name type="scientific">Armadillidium nasatum</name>
    <dbReference type="NCBI Taxonomy" id="96803"/>
    <lineage>
        <taxon>Eukaryota</taxon>
        <taxon>Metazoa</taxon>
        <taxon>Ecdysozoa</taxon>
        <taxon>Arthropoda</taxon>
        <taxon>Crustacea</taxon>
        <taxon>Multicrustacea</taxon>
        <taxon>Malacostraca</taxon>
        <taxon>Eumalacostraca</taxon>
        <taxon>Peracarida</taxon>
        <taxon>Isopoda</taxon>
        <taxon>Oniscidea</taxon>
        <taxon>Crinocheta</taxon>
        <taxon>Armadillidiidae</taxon>
        <taxon>Armadillidium</taxon>
    </lineage>
</organism>
<dbReference type="EMBL" id="SEYY01000711">
    <property type="protein sequence ID" value="KAB7506663.1"/>
    <property type="molecule type" value="Genomic_DNA"/>
</dbReference>
<protein>
    <submittedName>
        <fullName evidence="1">Uncharacterized protein</fullName>
    </submittedName>
</protein>
<keyword evidence="2" id="KW-1185">Reference proteome</keyword>